<organism evidence="2 3">
    <name type="scientific">Algoriphagus marincola HL-49</name>
    <dbReference type="NCBI Taxonomy" id="1305737"/>
    <lineage>
        <taxon>Bacteria</taxon>
        <taxon>Pseudomonadati</taxon>
        <taxon>Bacteroidota</taxon>
        <taxon>Cytophagia</taxon>
        <taxon>Cytophagales</taxon>
        <taxon>Cyclobacteriaceae</taxon>
        <taxon>Algoriphagus</taxon>
    </lineage>
</organism>
<dbReference type="AlphaFoldDB" id="A0A0P8AK65"/>
<evidence type="ECO:0000256" key="1">
    <source>
        <dbReference type="SAM" id="SignalP"/>
    </source>
</evidence>
<dbReference type="OrthoDB" id="792423at2"/>
<reference evidence="2 3" key="1">
    <citation type="submission" date="2015-09" db="EMBL/GenBank/DDBJ databases">
        <title>Identification and resolution of microdiversity through metagenomic sequencing of parallel consortia.</title>
        <authorList>
            <person name="Nelson W.C."/>
            <person name="Romine M.F."/>
            <person name="Lindemann S.R."/>
        </authorList>
    </citation>
    <scope>NUCLEOTIDE SEQUENCE [LARGE SCALE GENOMIC DNA]</scope>
    <source>
        <strain evidence="2">HL-49</strain>
    </source>
</reference>
<dbReference type="InterPro" id="IPR012292">
    <property type="entry name" value="Globin/Proto"/>
</dbReference>
<gene>
    <name evidence="2" type="ORF">HLUCCX10_03870</name>
</gene>
<dbReference type="GO" id="GO:0019825">
    <property type="term" value="F:oxygen binding"/>
    <property type="evidence" value="ECO:0007669"/>
    <property type="project" value="InterPro"/>
</dbReference>
<protein>
    <submittedName>
        <fullName evidence="2">Uncharacterized protein</fullName>
    </submittedName>
</protein>
<dbReference type="PATRIC" id="fig|1305737.6.peg.1418"/>
<keyword evidence="1" id="KW-0732">Signal</keyword>
<dbReference type="Gene3D" id="1.10.490.10">
    <property type="entry name" value="Globins"/>
    <property type="match status" value="2"/>
</dbReference>
<sequence length="355" mass="38062">MKLKNLSFSKLWVLGVFVFFACGEDDPTPPMMDTSFYATQLGGETMVPDPDNPGQMVEQGFLNLRTVVTNTVLEIASNEGGTYNDLQPYFSVLLNEVGRNELSGFTTLVQDFTIFLAEATGAQNFQYTGLNMAEAHNSTNPRMNGLINDADYDLFIQAVVAGAAEAGITSPEVLGPVGDLLESVREPIVQRPDGENLDLYTRLGGSGLVEDPDNPGTLIEAGYLPLRAVVTSTVLVIATNEGGKYDNLQPYFTVLLNEVGAGDTSGFTTLVGGFSDFLAANIGSTNIEYNGLNMRDAHDPTVNSRMTGLITAEDYDLFVQAVVEGALENNVPESIIGEFGALLNSEGLRDAIIQA</sequence>
<dbReference type="eggNOG" id="ENOG5032U95">
    <property type="taxonomic scope" value="Bacteria"/>
</dbReference>
<name>A0A0P8AK65_9BACT</name>
<evidence type="ECO:0000313" key="2">
    <source>
        <dbReference type="EMBL" id="KPQ19103.1"/>
    </source>
</evidence>
<evidence type="ECO:0000313" key="3">
    <source>
        <dbReference type="Proteomes" id="UP000050421"/>
    </source>
</evidence>
<accession>A0A0P8AK65</accession>
<dbReference type="PROSITE" id="PS51257">
    <property type="entry name" value="PROKAR_LIPOPROTEIN"/>
    <property type="match status" value="1"/>
</dbReference>
<comment type="caution">
    <text evidence="2">The sequence shown here is derived from an EMBL/GenBank/DDBJ whole genome shotgun (WGS) entry which is preliminary data.</text>
</comment>
<dbReference type="STRING" id="1305737.GCA_000526355_01694"/>
<dbReference type="EMBL" id="LJXT01000015">
    <property type="protein sequence ID" value="KPQ19103.1"/>
    <property type="molecule type" value="Genomic_DNA"/>
</dbReference>
<dbReference type="GO" id="GO:0020037">
    <property type="term" value="F:heme binding"/>
    <property type="evidence" value="ECO:0007669"/>
    <property type="project" value="InterPro"/>
</dbReference>
<dbReference type="Proteomes" id="UP000050421">
    <property type="component" value="Unassembled WGS sequence"/>
</dbReference>
<feature type="signal peptide" evidence="1">
    <location>
        <begin position="1"/>
        <end position="21"/>
    </location>
</feature>
<proteinExistence type="predicted"/>
<feature type="chain" id="PRO_5006147940" evidence="1">
    <location>
        <begin position="22"/>
        <end position="355"/>
    </location>
</feature>